<dbReference type="Proteomes" id="UP000199632">
    <property type="component" value="Unassembled WGS sequence"/>
</dbReference>
<dbReference type="STRING" id="137265.SAMN05421684_6572"/>
<protein>
    <recommendedName>
        <fullName evidence="1">Roadblock/LAMTOR2 domain-containing protein</fullName>
    </recommendedName>
</protein>
<reference evidence="3" key="1">
    <citation type="submission" date="2016-10" db="EMBL/GenBank/DDBJ databases">
        <authorList>
            <person name="Varghese N."/>
            <person name="Submissions S."/>
        </authorList>
    </citation>
    <scope>NUCLEOTIDE SEQUENCE [LARGE SCALE GENOMIC DNA]</scope>
    <source>
        <strain evidence="3">DSM 44718</strain>
    </source>
</reference>
<dbReference type="Pfam" id="PF03259">
    <property type="entry name" value="Robl_LC7"/>
    <property type="match status" value="1"/>
</dbReference>
<dbReference type="SMART" id="SM00960">
    <property type="entry name" value="Robl_LC7"/>
    <property type="match status" value="1"/>
</dbReference>
<dbReference type="PANTHER" id="PTHR36222:SF1">
    <property type="entry name" value="SERINE PROTEASE INHIBITOR RV3364C"/>
    <property type="match status" value="1"/>
</dbReference>
<sequence>MTTLSREARDLSWLVSGFAQRVPGVSHAIVVSSDGLLIAVSDHLPRDHADKLAAVTSGVMSITSGAAQMFDNDYVKQTVVEMGRGYFLVMHIRDGSILATLAGADADIGVVGYEMARLAKQAGEMLTPALREELQQALPR</sequence>
<dbReference type="OrthoDB" id="5187023at2"/>
<feature type="domain" description="Roadblock/LAMTOR2" evidence="1">
    <location>
        <begin position="12"/>
        <end position="102"/>
    </location>
</feature>
<dbReference type="InterPro" id="IPR004942">
    <property type="entry name" value="Roadblock/LAMTOR2_dom"/>
</dbReference>
<accession>A0A1H3TXV7</accession>
<evidence type="ECO:0000259" key="1">
    <source>
        <dbReference type="SMART" id="SM00960"/>
    </source>
</evidence>
<dbReference type="Gene3D" id="3.30.450.30">
    <property type="entry name" value="Dynein light chain 2a, cytoplasmic"/>
    <property type="match status" value="1"/>
</dbReference>
<dbReference type="EMBL" id="FNQB01000003">
    <property type="protein sequence ID" value="SDZ55040.1"/>
    <property type="molecule type" value="Genomic_DNA"/>
</dbReference>
<dbReference type="PANTHER" id="PTHR36222">
    <property type="entry name" value="SERINE PROTEASE INHIBITOR RV3364C"/>
    <property type="match status" value="1"/>
</dbReference>
<keyword evidence="3" id="KW-1185">Reference proteome</keyword>
<evidence type="ECO:0000313" key="2">
    <source>
        <dbReference type="EMBL" id="SDZ55040.1"/>
    </source>
</evidence>
<evidence type="ECO:0000313" key="3">
    <source>
        <dbReference type="Proteomes" id="UP000199632"/>
    </source>
</evidence>
<gene>
    <name evidence="2" type="ORF">SAMN05421684_6572</name>
</gene>
<organism evidence="2 3">
    <name type="scientific">Asanoa ishikariensis</name>
    <dbReference type="NCBI Taxonomy" id="137265"/>
    <lineage>
        <taxon>Bacteria</taxon>
        <taxon>Bacillati</taxon>
        <taxon>Actinomycetota</taxon>
        <taxon>Actinomycetes</taxon>
        <taxon>Micromonosporales</taxon>
        <taxon>Micromonosporaceae</taxon>
        <taxon>Asanoa</taxon>
    </lineage>
</organism>
<name>A0A1H3TXV7_9ACTN</name>
<proteinExistence type="predicted"/>
<dbReference type="RefSeq" id="WP_090800415.1">
    <property type="nucleotide sequence ID" value="NZ_BOND01000024.1"/>
</dbReference>
<dbReference type="InterPro" id="IPR053141">
    <property type="entry name" value="Mycobact_SerProt_Inhib_Rv3364c"/>
</dbReference>
<dbReference type="AlphaFoldDB" id="A0A1H3TXV7"/>
<dbReference type="SUPFAM" id="SSF103196">
    <property type="entry name" value="Roadblock/LC7 domain"/>
    <property type="match status" value="1"/>
</dbReference>